<dbReference type="PANTHER" id="PTHR42673">
    <property type="entry name" value="MALEYLACETOACETATE ISOMERASE"/>
    <property type="match status" value="1"/>
</dbReference>
<dbReference type="SUPFAM" id="SSF52833">
    <property type="entry name" value="Thioredoxin-like"/>
    <property type="match status" value="1"/>
</dbReference>
<dbReference type="InterPro" id="IPR010987">
    <property type="entry name" value="Glutathione-S-Trfase_C-like"/>
</dbReference>
<dbReference type="InterPro" id="IPR004046">
    <property type="entry name" value="GST_C"/>
</dbReference>
<dbReference type="InterPro" id="IPR004045">
    <property type="entry name" value="Glutathione_S-Trfase_N"/>
</dbReference>
<evidence type="ECO:0000313" key="4">
    <source>
        <dbReference type="Proteomes" id="UP001482513"/>
    </source>
</evidence>
<dbReference type="SFLD" id="SFLDG00358">
    <property type="entry name" value="Main_(cytGST)"/>
    <property type="match status" value="1"/>
</dbReference>
<dbReference type="PROSITE" id="PS50405">
    <property type="entry name" value="GST_CTER"/>
    <property type="match status" value="1"/>
</dbReference>
<gene>
    <name evidence="3" type="ORF">NC992_04710</name>
</gene>
<dbReference type="Gene3D" id="3.40.30.10">
    <property type="entry name" value="Glutaredoxin"/>
    <property type="match status" value="1"/>
</dbReference>
<dbReference type="InterPro" id="IPR040079">
    <property type="entry name" value="Glutathione_S-Trfase"/>
</dbReference>
<organism evidence="3 4">
    <name type="scientific">Leptolyngbya subtilissima DQ-A4</name>
    <dbReference type="NCBI Taxonomy" id="2933933"/>
    <lineage>
        <taxon>Bacteria</taxon>
        <taxon>Bacillati</taxon>
        <taxon>Cyanobacteriota</taxon>
        <taxon>Cyanophyceae</taxon>
        <taxon>Leptolyngbyales</taxon>
        <taxon>Leptolyngbyaceae</taxon>
        <taxon>Leptolyngbya group</taxon>
        <taxon>Leptolyngbya</taxon>
    </lineage>
</organism>
<dbReference type="InterPro" id="IPR036282">
    <property type="entry name" value="Glutathione-S-Trfase_C_sf"/>
</dbReference>
<keyword evidence="4" id="KW-1185">Reference proteome</keyword>
<proteinExistence type="predicted"/>
<evidence type="ECO:0000313" key="3">
    <source>
        <dbReference type="EMBL" id="MEP0946163.1"/>
    </source>
</evidence>
<dbReference type="SFLD" id="SFLDS00019">
    <property type="entry name" value="Glutathione_Transferase_(cytos"/>
    <property type="match status" value="1"/>
</dbReference>
<feature type="domain" description="GST N-terminal" evidence="1">
    <location>
        <begin position="1"/>
        <end position="80"/>
    </location>
</feature>
<evidence type="ECO:0000259" key="1">
    <source>
        <dbReference type="PROSITE" id="PS50404"/>
    </source>
</evidence>
<dbReference type="SUPFAM" id="SSF47616">
    <property type="entry name" value="GST C-terminal domain-like"/>
    <property type="match status" value="1"/>
</dbReference>
<dbReference type="PANTHER" id="PTHR42673:SF4">
    <property type="entry name" value="MALEYLACETOACETATE ISOMERASE"/>
    <property type="match status" value="1"/>
</dbReference>
<sequence>MLKLYYARPSVYARPVWLALIEKQLSFELAPVDLSGKQFEPEFLAVNPFGHVPVLEDGDLRVIESMAILDYLEARYSDIALLPRDATALARVRMVQMLTLNELLPGVFKLLIDNERSDRKSAEIEYAQLRVRNTLSFLENLLGDGCYFAGEQFTLAEIVAGTVVHRVPDLGVALADYPRLSHWSKQLLARPAWQQIALSAEEWNTFKRRMRVIPKIWQRRRHQRMTALSQQSLTM</sequence>
<name>A0ABV0K0A8_9CYAN</name>
<dbReference type="Pfam" id="PF00043">
    <property type="entry name" value="GST_C"/>
    <property type="match status" value="1"/>
</dbReference>
<dbReference type="Proteomes" id="UP001482513">
    <property type="component" value="Unassembled WGS sequence"/>
</dbReference>
<reference evidence="3 4" key="1">
    <citation type="submission" date="2022-04" db="EMBL/GenBank/DDBJ databases">
        <title>Positive selection, recombination, and allopatry shape intraspecific diversity of widespread and dominant cyanobacteria.</title>
        <authorList>
            <person name="Wei J."/>
            <person name="Shu W."/>
            <person name="Hu C."/>
        </authorList>
    </citation>
    <scope>NUCLEOTIDE SEQUENCE [LARGE SCALE GENOMIC DNA]</scope>
    <source>
        <strain evidence="3 4">DQ-A4</strain>
    </source>
</reference>
<dbReference type="RefSeq" id="WP_190695304.1">
    <property type="nucleotide sequence ID" value="NZ_JAMPKX010000002.1"/>
</dbReference>
<dbReference type="Pfam" id="PF13417">
    <property type="entry name" value="GST_N_3"/>
    <property type="match status" value="1"/>
</dbReference>
<dbReference type="PROSITE" id="PS50404">
    <property type="entry name" value="GST_NTER"/>
    <property type="match status" value="1"/>
</dbReference>
<dbReference type="InterPro" id="IPR036249">
    <property type="entry name" value="Thioredoxin-like_sf"/>
</dbReference>
<comment type="caution">
    <text evidence="3">The sequence shown here is derived from an EMBL/GenBank/DDBJ whole genome shotgun (WGS) entry which is preliminary data.</text>
</comment>
<feature type="domain" description="GST C-terminal" evidence="2">
    <location>
        <begin position="85"/>
        <end position="213"/>
    </location>
</feature>
<accession>A0ABV0K0A8</accession>
<evidence type="ECO:0000259" key="2">
    <source>
        <dbReference type="PROSITE" id="PS50405"/>
    </source>
</evidence>
<dbReference type="EMBL" id="JAMPKX010000002">
    <property type="protein sequence ID" value="MEP0946163.1"/>
    <property type="molecule type" value="Genomic_DNA"/>
</dbReference>
<dbReference type="Gene3D" id="1.20.1050.10">
    <property type="match status" value="1"/>
</dbReference>
<protein>
    <submittedName>
        <fullName evidence="3">Glutathione S-transferase family protein</fullName>
    </submittedName>
</protein>